<gene>
    <name evidence="2" type="ORF">ACKI18_00635</name>
</gene>
<reference evidence="2 3" key="1">
    <citation type="submission" date="2024-12" db="EMBL/GenBank/DDBJ databases">
        <title>Forecasting of Potato common scab and diversities of Pathogenic streptomyces spp. in china.</title>
        <authorList>
            <person name="Handique U."/>
            <person name="Wu J."/>
        </authorList>
    </citation>
    <scope>NUCLEOTIDE SEQUENCE [LARGE SCALE GENOMIC DNA]</scope>
    <source>
        <strain evidence="2 3">ZRIMU1530</strain>
    </source>
</reference>
<evidence type="ECO:0000313" key="2">
    <source>
        <dbReference type="EMBL" id="MFM9607211.1"/>
    </source>
</evidence>
<name>A0ABW9HGX2_9ACTN</name>
<dbReference type="PANTHER" id="PTHR46637">
    <property type="entry name" value="TIS1421-TRANSPOSASE PROTEIN A"/>
    <property type="match status" value="1"/>
</dbReference>
<evidence type="ECO:0000259" key="1">
    <source>
        <dbReference type="Pfam" id="PF13340"/>
    </source>
</evidence>
<feature type="domain" description="Insertion element IS402-like" evidence="1">
    <location>
        <begin position="45"/>
        <end position="121"/>
    </location>
</feature>
<dbReference type="PANTHER" id="PTHR46637:SF1">
    <property type="entry name" value="BLL5188 PROTEIN"/>
    <property type="match status" value="1"/>
</dbReference>
<keyword evidence="3" id="KW-1185">Reference proteome</keyword>
<dbReference type="InterPro" id="IPR052909">
    <property type="entry name" value="Transposase_6_like"/>
</dbReference>
<dbReference type="Proteomes" id="UP001631957">
    <property type="component" value="Unassembled WGS sequence"/>
</dbReference>
<dbReference type="RefSeq" id="WP_409120015.1">
    <property type="nucleotide sequence ID" value="NZ_JBJVNI010000001.1"/>
</dbReference>
<accession>A0ABW9HGX2</accession>
<evidence type="ECO:0000313" key="3">
    <source>
        <dbReference type="Proteomes" id="UP001631957"/>
    </source>
</evidence>
<sequence length="186" mass="20711">MLTPVERLQLTSMAPADRRQTGFPLAAHLGTGRPANSSPWDWIVPDRLWETARSLIPEHKGRPQGGGTASIPDDALFAAIVYVLVSGCAWRSLPPCFGVSKSTAHRRFLRWSGAGLWNRLHEDLLRRQDASLIDVSRRILDSAHLRTETGANTQTRDPWSAAERIPRCGPCREQPDCPWSTMPRPA</sequence>
<organism evidence="2 3">
    <name type="scientific">Streptomyces niveiscabiei</name>
    <dbReference type="NCBI Taxonomy" id="164115"/>
    <lineage>
        <taxon>Bacteria</taxon>
        <taxon>Bacillati</taxon>
        <taxon>Actinomycetota</taxon>
        <taxon>Actinomycetes</taxon>
        <taxon>Kitasatosporales</taxon>
        <taxon>Streptomycetaceae</taxon>
        <taxon>Streptomyces</taxon>
    </lineage>
</organism>
<dbReference type="InterPro" id="IPR025161">
    <property type="entry name" value="IS402-like_dom"/>
</dbReference>
<comment type="caution">
    <text evidence="2">The sequence shown here is derived from an EMBL/GenBank/DDBJ whole genome shotgun (WGS) entry which is preliminary data.</text>
</comment>
<dbReference type="Pfam" id="PF13340">
    <property type="entry name" value="DUF4096"/>
    <property type="match status" value="1"/>
</dbReference>
<proteinExistence type="predicted"/>
<protein>
    <submittedName>
        <fullName evidence="2">Transposase</fullName>
    </submittedName>
</protein>
<dbReference type="EMBL" id="JBJVNI010000001">
    <property type="protein sequence ID" value="MFM9607211.1"/>
    <property type="molecule type" value="Genomic_DNA"/>
</dbReference>